<reference evidence="2 3" key="1">
    <citation type="submission" date="2015-01" db="EMBL/GenBank/DDBJ databases">
        <title>Genome of allotetraploid Gossypium barbadense reveals genomic plasticity and fiber elongation in cotton evolution.</title>
        <authorList>
            <person name="Chen X."/>
            <person name="Liu X."/>
            <person name="Zhao B."/>
            <person name="Zheng H."/>
            <person name="Hu Y."/>
            <person name="Lu G."/>
            <person name="Yang C."/>
            <person name="Chen J."/>
            <person name="Shan C."/>
            <person name="Zhang L."/>
            <person name="Zhou Y."/>
            <person name="Wang L."/>
            <person name="Guo W."/>
            <person name="Bai Y."/>
            <person name="Ruan J."/>
            <person name="Shangguan X."/>
            <person name="Mao Y."/>
            <person name="Jiang J."/>
            <person name="Zhu Y."/>
            <person name="Lei J."/>
            <person name="Kang H."/>
            <person name="Chen S."/>
            <person name="He X."/>
            <person name="Wang R."/>
            <person name="Wang Y."/>
            <person name="Chen J."/>
            <person name="Wang L."/>
            <person name="Yu S."/>
            <person name="Wang B."/>
            <person name="Wei J."/>
            <person name="Song S."/>
            <person name="Lu X."/>
            <person name="Gao Z."/>
            <person name="Gu W."/>
            <person name="Deng X."/>
            <person name="Ma D."/>
            <person name="Wang S."/>
            <person name="Liang W."/>
            <person name="Fang L."/>
            <person name="Cai C."/>
            <person name="Zhu X."/>
            <person name="Zhou B."/>
            <person name="Zhang Y."/>
            <person name="Chen Z."/>
            <person name="Xu S."/>
            <person name="Zhu R."/>
            <person name="Wang S."/>
            <person name="Zhang T."/>
            <person name="Zhao G."/>
        </authorList>
    </citation>
    <scope>NUCLEOTIDE SEQUENCE [LARGE SCALE GENOMIC DNA]</scope>
    <source>
        <strain evidence="3">cv. Xinhai21</strain>
        <tissue evidence="2">Leaf</tissue>
    </source>
</reference>
<feature type="compositionally biased region" description="Low complexity" evidence="1">
    <location>
        <begin position="185"/>
        <end position="218"/>
    </location>
</feature>
<evidence type="ECO:0000256" key="1">
    <source>
        <dbReference type="SAM" id="MobiDB-lite"/>
    </source>
</evidence>
<sequence>MSLNIPFSWELKPGVTKLSCEETSIGVRCATLDLPPPPRLSKNALFCVNDLQGVLRPPPISRVRKGDVNKKEDRLVAAHRKRTKYSMNGKLGTDGEKDTCRTRTIKDIFTSSFSISESDRRRPSNSARKLHPEKWAKSRKEHIPSAPLRSLNPQISLHTKPPLTSTPKSDSSAKSSPPPLPPPSKLFFKTPASVSPSSTSKTSSNSPTPSLPKPSSSSVGLATNSNTTIRLIPGTSS</sequence>
<name>A0A2P5X0X6_GOSBA</name>
<evidence type="ECO:0000313" key="2">
    <source>
        <dbReference type="EMBL" id="PPR96986.1"/>
    </source>
</evidence>
<accession>A0A2P5X0X6</accession>
<feature type="compositionally biased region" description="Low complexity" evidence="1">
    <location>
        <begin position="165"/>
        <end position="175"/>
    </location>
</feature>
<feature type="compositionally biased region" description="Polar residues" evidence="1">
    <location>
        <begin position="219"/>
        <end position="237"/>
    </location>
</feature>
<protein>
    <submittedName>
        <fullName evidence="2">Uncharacterized protein</fullName>
    </submittedName>
</protein>
<proteinExistence type="predicted"/>
<gene>
    <name evidence="2" type="ORF">GOBAR_AA23678</name>
</gene>
<feature type="region of interest" description="Disordered" evidence="1">
    <location>
        <begin position="114"/>
        <end position="237"/>
    </location>
</feature>
<feature type="compositionally biased region" description="Basic and acidic residues" evidence="1">
    <location>
        <begin position="130"/>
        <end position="143"/>
    </location>
</feature>
<dbReference type="AlphaFoldDB" id="A0A2P5X0X6"/>
<dbReference type="Proteomes" id="UP000239757">
    <property type="component" value="Unassembled WGS sequence"/>
</dbReference>
<evidence type="ECO:0000313" key="3">
    <source>
        <dbReference type="Proteomes" id="UP000239757"/>
    </source>
</evidence>
<dbReference type="OrthoDB" id="745459at2759"/>
<organism evidence="2 3">
    <name type="scientific">Gossypium barbadense</name>
    <name type="common">Sea Island cotton</name>
    <name type="synonym">Hibiscus barbadensis</name>
    <dbReference type="NCBI Taxonomy" id="3634"/>
    <lineage>
        <taxon>Eukaryota</taxon>
        <taxon>Viridiplantae</taxon>
        <taxon>Streptophyta</taxon>
        <taxon>Embryophyta</taxon>
        <taxon>Tracheophyta</taxon>
        <taxon>Spermatophyta</taxon>
        <taxon>Magnoliopsida</taxon>
        <taxon>eudicotyledons</taxon>
        <taxon>Gunneridae</taxon>
        <taxon>Pentapetalae</taxon>
        <taxon>rosids</taxon>
        <taxon>malvids</taxon>
        <taxon>Malvales</taxon>
        <taxon>Malvaceae</taxon>
        <taxon>Malvoideae</taxon>
        <taxon>Gossypium</taxon>
    </lineage>
</organism>
<dbReference type="EMBL" id="KZ665953">
    <property type="protein sequence ID" value="PPR96986.1"/>
    <property type="molecule type" value="Genomic_DNA"/>
</dbReference>